<dbReference type="InterPro" id="IPR036291">
    <property type="entry name" value="NAD(P)-bd_dom_sf"/>
</dbReference>
<feature type="domain" description="Gfo/Idh/MocA-like oxidoreductase N-terminal" evidence="3">
    <location>
        <begin position="10"/>
        <end position="126"/>
    </location>
</feature>
<dbReference type="Proteomes" id="UP000325218">
    <property type="component" value="Unassembled WGS sequence"/>
</dbReference>
<comment type="caution">
    <text evidence="5">The sequence shown here is derived from an EMBL/GenBank/DDBJ whole genome shotgun (WGS) entry which is preliminary data.</text>
</comment>
<dbReference type="Pfam" id="PF01408">
    <property type="entry name" value="GFO_IDH_MocA"/>
    <property type="match status" value="1"/>
</dbReference>
<dbReference type="AlphaFoldDB" id="A0A5D0D467"/>
<evidence type="ECO:0000256" key="1">
    <source>
        <dbReference type="ARBA" id="ARBA00010928"/>
    </source>
</evidence>
<comment type="similarity">
    <text evidence="1">Belongs to the Gfo/Idh/MocA family.</text>
</comment>
<dbReference type="EMBL" id="VSDO01000001">
    <property type="protein sequence ID" value="TYA15375.1"/>
    <property type="molecule type" value="Genomic_DNA"/>
</dbReference>
<dbReference type="Gene3D" id="3.30.360.10">
    <property type="entry name" value="Dihydrodipicolinate Reductase, domain 2"/>
    <property type="match status" value="1"/>
</dbReference>
<feature type="domain" description="GFO/IDH/MocA-like oxidoreductase" evidence="4">
    <location>
        <begin position="136"/>
        <end position="252"/>
    </location>
</feature>
<accession>A0A5D0D467</accession>
<evidence type="ECO:0000313" key="5">
    <source>
        <dbReference type="EMBL" id="TYA15375.1"/>
    </source>
</evidence>
<dbReference type="GO" id="GO:0000166">
    <property type="term" value="F:nucleotide binding"/>
    <property type="evidence" value="ECO:0007669"/>
    <property type="project" value="InterPro"/>
</dbReference>
<reference evidence="5 6" key="1">
    <citation type="submission" date="2019-08" db="EMBL/GenBank/DDBJ databases">
        <title>Genome sequencing of Paenibacillus faecis DSM 23593(T).</title>
        <authorList>
            <person name="Kook J.-K."/>
            <person name="Park S.-N."/>
            <person name="Lim Y.K."/>
        </authorList>
    </citation>
    <scope>NUCLEOTIDE SEQUENCE [LARGE SCALE GENOMIC DNA]</scope>
    <source>
        <strain evidence="5 6">DSM 23593</strain>
    </source>
</reference>
<dbReference type="Pfam" id="PF22725">
    <property type="entry name" value="GFO_IDH_MocA_C3"/>
    <property type="match status" value="1"/>
</dbReference>
<evidence type="ECO:0000256" key="2">
    <source>
        <dbReference type="ARBA" id="ARBA00023002"/>
    </source>
</evidence>
<dbReference type="Gene3D" id="3.40.50.720">
    <property type="entry name" value="NAD(P)-binding Rossmann-like Domain"/>
    <property type="match status" value="1"/>
</dbReference>
<dbReference type="InterPro" id="IPR000683">
    <property type="entry name" value="Gfo/Idh/MocA-like_OxRdtase_N"/>
</dbReference>
<proteinExistence type="inferred from homology"/>
<protein>
    <submittedName>
        <fullName evidence="5">Gfo/Idh/MocA family oxidoreductase</fullName>
    </submittedName>
</protein>
<sequence>MRGPETKKVKWGIMGTGTIAEQFVADLAHTTNGVAYAVGSRQPGHAAVFASQFGIPRAYGSYMELVNDPEVDVIYVATPHRYHLENTLNSLRAGKAVLCEKPITVNSRELELLISAARERGLFVMEAMWMRFLPPMRKAMEWIESGRIGEVRLVQAEFGIMADWEPEGRLLNPELAGGALLDVGIYPVAFASMVFGTLPREIWSTARIGETGVDEQFSALLTYPSGGVASLHGAIRLGLGNEAVIHGTKGCIVLPSINKAPSVTLYIGGEAVETFADERKGKGYEYEAEEVGRCLLEGRTESAIMPLAASLQVMEQLSTIRTQWGLRYPFE</sequence>
<keyword evidence="6" id="KW-1185">Reference proteome</keyword>
<evidence type="ECO:0000259" key="4">
    <source>
        <dbReference type="Pfam" id="PF22725"/>
    </source>
</evidence>
<dbReference type="GO" id="GO:0016491">
    <property type="term" value="F:oxidoreductase activity"/>
    <property type="evidence" value="ECO:0007669"/>
    <property type="project" value="UniProtKB-KW"/>
</dbReference>
<dbReference type="PANTHER" id="PTHR22604:SF105">
    <property type="entry name" value="TRANS-1,2-DIHYDROBENZENE-1,2-DIOL DEHYDROGENASE"/>
    <property type="match status" value="1"/>
</dbReference>
<name>A0A5D0D467_9BACL</name>
<dbReference type="SUPFAM" id="SSF51735">
    <property type="entry name" value="NAD(P)-binding Rossmann-fold domains"/>
    <property type="match status" value="1"/>
</dbReference>
<organism evidence="5 6">
    <name type="scientific">Paenibacillus faecis</name>
    <dbReference type="NCBI Taxonomy" id="862114"/>
    <lineage>
        <taxon>Bacteria</taxon>
        <taxon>Bacillati</taxon>
        <taxon>Bacillota</taxon>
        <taxon>Bacilli</taxon>
        <taxon>Bacillales</taxon>
        <taxon>Paenibacillaceae</taxon>
        <taxon>Paenibacillus</taxon>
    </lineage>
</organism>
<keyword evidence="2" id="KW-0560">Oxidoreductase</keyword>
<dbReference type="RefSeq" id="WP_148450965.1">
    <property type="nucleotide sequence ID" value="NZ_VSDO01000001.1"/>
</dbReference>
<dbReference type="InterPro" id="IPR050984">
    <property type="entry name" value="Gfo/Idh/MocA_domain"/>
</dbReference>
<gene>
    <name evidence="5" type="ORF">FRY98_07040</name>
</gene>
<dbReference type="OrthoDB" id="9815825at2"/>
<dbReference type="SUPFAM" id="SSF55347">
    <property type="entry name" value="Glyceraldehyde-3-phosphate dehydrogenase-like, C-terminal domain"/>
    <property type="match status" value="1"/>
</dbReference>
<evidence type="ECO:0000313" key="6">
    <source>
        <dbReference type="Proteomes" id="UP000325218"/>
    </source>
</evidence>
<dbReference type="InterPro" id="IPR055170">
    <property type="entry name" value="GFO_IDH_MocA-like_dom"/>
</dbReference>
<evidence type="ECO:0000259" key="3">
    <source>
        <dbReference type="Pfam" id="PF01408"/>
    </source>
</evidence>
<dbReference type="PANTHER" id="PTHR22604">
    <property type="entry name" value="OXIDOREDUCTASES"/>
    <property type="match status" value="1"/>
</dbReference>